<evidence type="ECO:0000259" key="3">
    <source>
        <dbReference type="Pfam" id="PF01345"/>
    </source>
</evidence>
<keyword evidence="2" id="KW-0732">Signal</keyword>
<protein>
    <recommendedName>
        <fullName evidence="3">DUF11 domain-containing protein</fullName>
    </recommendedName>
</protein>
<dbReference type="InterPro" id="IPR047589">
    <property type="entry name" value="DUF11_rpt"/>
</dbReference>
<dbReference type="PROSITE" id="PS51257">
    <property type="entry name" value="PROKAR_LIPOPROTEIN"/>
    <property type="match status" value="1"/>
</dbReference>
<evidence type="ECO:0000313" key="5">
    <source>
        <dbReference type="Proteomes" id="UP000293506"/>
    </source>
</evidence>
<feature type="region of interest" description="Disordered" evidence="1">
    <location>
        <begin position="46"/>
        <end position="125"/>
    </location>
</feature>
<feature type="signal peptide" evidence="2">
    <location>
        <begin position="1"/>
        <end position="28"/>
    </location>
</feature>
<sequence>MNFNMKNRIWKNLSAMSMAFFMTGMVLGGCGQTTVYAAELAYESVEFEEHSETEETGIEEAGIEESGTDESDPDEIQSEENAEETEPEETEDSEEKDQDKANLSDGKSEEEDKENENKKKTPNFTVSVVTDESTVKAGSDLVYTVTLENTGDVMLKNIQLRALFSNQNLQGEWSGDNLEQLDVGIRKERYLTVNLPEEQEVAVSVKILASAEVEMTEADTEDAVINRETSLDTKIIPLEASFEVMKTADRSVAVPGDKILFQICIRNTGERTLHSVVTTERFQLGNVPVQFLEKEGVVLNKSKTKARIERIESGKAAGLQAMVTLPENLKEQELLNEVTVTTLETGEQVMTSQAKIQIRAAEEVETEEADRMSVDMDNSAVSHTGESYTASTHPKTGDPYQPFLWLAMIPSSMLAAGWIRRRM</sequence>
<dbReference type="AlphaFoldDB" id="A0A4Q5GKH5"/>
<dbReference type="Pfam" id="PF01345">
    <property type="entry name" value="DUF11"/>
    <property type="match status" value="1"/>
</dbReference>
<evidence type="ECO:0000256" key="1">
    <source>
        <dbReference type="SAM" id="MobiDB-lite"/>
    </source>
</evidence>
<dbReference type="NCBIfam" id="TIGR01451">
    <property type="entry name" value="B_ant_repeat"/>
    <property type="match status" value="1"/>
</dbReference>
<accession>A0A4Q5GKH5</accession>
<dbReference type="EMBL" id="RCXQ01000001">
    <property type="protein sequence ID" value="RYT68844.1"/>
    <property type="molecule type" value="Genomic_DNA"/>
</dbReference>
<dbReference type="Gene3D" id="2.60.40.10">
    <property type="entry name" value="Immunoglobulins"/>
    <property type="match status" value="1"/>
</dbReference>
<gene>
    <name evidence="4" type="ORF">EAI82_01340</name>
</gene>
<evidence type="ECO:0000313" key="4">
    <source>
        <dbReference type="EMBL" id="RYT68844.1"/>
    </source>
</evidence>
<dbReference type="Proteomes" id="UP000293506">
    <property type="component" value="Unassembled WGS sequence"/>
</dbReference>
<name>A0A4Q5GKH5_9FIRM</name>
<proteinExistence type="predicted"/>
<feature type="chain" id="PRO_5038886920" description="DUF11 domain-containing protein" evidence="2">
    <location>
        <begin position="29"/>
        <end position="423"/>
    </location>
</feature>
<feature type="compositionally biased region" description="Acidic residues" evidence="1">
    <location>
        <begin position="46"/>
        <end position="96"/>
    </location>
</feature>
<dbReference type="RefSeq" id="WP_129795489.1">
    <property type="nucleotide sequence ID" value="NZ_RCXQ01000001.1"/>
</dbReference>
<evidence type="ECO:0000256" key="2">
    <source>
        <dbReference type="SAM" id="SignalP"/>
    </source>
</evidence>
<comment type="caution">
    <text evidence="4">The sequence shown here is derived from an EMBL/GenBank/DDBJ whole genome shotgun (WGS) entry which is preliminary data.</text>
</comment>
<dbReference type="InterPro" id="IPR001434">
    <property type="entry name" value="OmcB-like_DUF11"/>
</dbReference>
<reference evidence="4 5" key="1">
    <citation type="journal article" date="2019" name="Science, e1252229">
        <title>Invertible promoters mediate bacterial phase variation, antibiotic resistance, and host adaptation in the gut.</title>
        <authorList>
            <person name="Jiang X."/>
            <person name="Hall A.B."/>
            <person name="Arthur T.D."/>
            <person name="Plichta D.R."/>
            <person name="Covington C.T."/>
            <person name="Poyet M."/>
            <person name="Crothers J."/>
            <person name="Moses P.L."/>
            <person name="Tolonen A.C."/>
            <person name="Vlamakis H."/>
            <person name="Alm E.J."/>
            <person name="Xavier R.J."/>
        </authorList>
    </citation>
    <scope>NUCLEOTIDE SEQUENCE [LARGE SCALE GENOMIC DNA]</scope>
    <source>
        <strain evidence="5">af_0058</strain>
    </source>
</reference>
<dbReference type="InterPro" id="IPR013783">
    <property type="entry name" value="Ig-like_fold"/>
</dbReference>
<organism evidence="4 5">
    <name type="scientific">Blautia obeum</name>
    <dbReference type="NCBI Taxonomy" id="40520"/>
    <lineage>
        <taxon>Bacteria</taxon>
        <taxon>Bacillati</taxon>
        <taxon>Bacillota</taxon>
        <taxon>Clostridia</taxon>
        <taxon>Lachnospirales</taxon>
        <taxon>Lachnospiraceae</taxon>
        <taxon>Blautia</taxon>
    </lineage>
</organism>
<feature type="domain" description="DUF11" evidence="3">
    <location>
        <begin position="243"/>
        <end position="344"/>
    </location>
</feature>